<name>A0A517YLP9_9BACT</name>
<dbReference type="InterPro" id="IPR025743">
    <property type="entry name" value="TssM1_N"/>
</dbReference>
<keyword evidence="2" id="KW-0472">Membrane</keyword>
<dbReference type="Proteomes" id="UP000315017">
    <property type="component" value="Chromosome"/>
</dbReference>
<feature type="compositionally biased region" description="Gly residues" evidence="1">
    <location>
        <begin position="228"/>
        <end position="242"/>
    </location>
</feature>
<dbReference type="RefSeq" id="WP_145097803.1">
    <property type="nucleotide sequence ID" value="NZ_CP036274.1"/>
</dbReference>
<gene>
    <name evidence="4" type="ORF">ETAA8_63040</name>
</gene>
<feature type="transmembrane region" description="Helical" evidence="2">
    <location>
        <begin position="38"/>
        <end position="59"/>
    </location>
</feature>
<dbReference type="EMBL" id="CP036274">
    <property type="protein sequence ID" value="QDU31151.1"/>
    <property type="molecule type" value="Genomic_DNA"/>
</dbReference>
<dbReference type="Pfam" id="PF14331">
    <property type="entry name" value="IcmF-related_N"/>
    <property type="match status" value="1"/>
</dbReference>
<feature type="region of interest" description="Disordered" evidence="1">
    <location>
        <begin position="226"/>
        <end position="272"/>
    </location>
</feature>
<dbReference type="AlphaFoldDB" id="A0A517YLP9"/>
<keyword evidence="5" id="KW-1185">Reference proteome</keyword>
<dbReference type="KEGG" id="aagg:ETAA8_63040"/>
<keyword evidence="2" id="KW-0812">Transmembrane</keyword>
<feature type="domain" description="Type VI secretion system component TssM1 N-terminal" evidence="3">
    <location>
        <begin position="319"/>
        <end position="423"/>
    </location>
</feature>
<evidence type="ECO:0000313" key="5">
    <source>
        <dbReference type="Proteomes" id="UP000315017"/>
    </source>
</evidence>
<feature type="transmembrane region" description="Helical" evidence="2">
    <location>
        <begin position="547"/>
        <end position="571"/>
    </location>
</feature>
<protein>
    <recommendedName>
        <fullName evidence="3">Type VI secretion system component TssM1 N-terminal domain-containing protein</fullName>
    </recommendedName>
</protein>
<keyword evidence="2" id="KW-1133">Transmembrane helix</keyword>
<dbReference type="OrthoDB" id="275567at2"/>
<evidence type="ECO:0000313" key="4">
    <source>
        <dbReference type="EMBL" id="QDU31151.1"/>
    </source>
</evidence>
<sequence length="573" mass="62556">MRTLLDIISYPFQLIFLAPAALLGAPRWLKSLSVATRVALVVFVFMLLFTAFSAAYYLLGFQGREAPDVLTWARKSFIPPLVLTFLTPPVVYLAVRFWLEGQVSRFPDIDAAWKEGVEELEKAGVSLTNTPIFLILGLRDERNVRALMRSTGIKYAVQGVPEGNKPIHFYAAIDEKISGSEERLNAVYIFAVDACRSSKLHLLGLSDSLRSRATVDDTVRADSLRGTMLGGHGGGGSGGGDVSRGTSVGSSAPADPMRGTIVGGGAGQPVSSATMSRAQMSGTMMPGGGGSHSMLPQESGMGSAVAVLSKAEAAYQGARLEYLCHLISRSREPLCPLNGVLMVTPFQLLRRGDEQCRQLAQAVREDLRLVQMGTRLRCSVVSLIGGMEHERGFLELIRRVGSTRARDQRLGSSFKTWNPATIERLQSMAVHACGAFEDNIYSLFKEEDGYNKAGNDKLYSLICKTRGKFIESLEYFLTDAFALQDIRETDGSRPMLFSGCYFAATGEVEGATGFIKSLFDQKLYLIEQDNLQWTESAIRDDANYQSWARLGMLASGLLVLTLIAVVIYATLNK</sequence>
<reference evidence="4 5" key="1">
    <citation type="submission" date="2019-02" db="EMBL/GenBank/DDBJ databases">
        <title>Deep-cultivation of Planctomycetes and their phenomic and genomic characterization uncovers novel biology.</title>
        <authorList>
            <person name="Wiegand S."/>
            <person name="Jogler M."/>
            <person name="Boedeker C."/>
            <person name="Pinto D."/>
            <person name="Vollmers J."/>
            <person name="Rivas-Marin E."/>
            <person name="Kohn T."/>
            <person name="Peeters S.H."/>
            <person name="Heuer A."/>
            <person name="Rast P."/>
            <person name="Oberbeckmann S."/>
            <person name="Bunk B."/>
            <person name="Jeske O."/>
            <person name="Meyerdierks A."/>
            <person name="Storesund J.E."/>
            <person name="Kallscheuer N."/>
            <person name="Luecker S."/>
            <person name="Lage O.M."/>
            <person name="Pohl T."/>
            <person name="Merkel B.J."/>
            <person name="Hornburger P."/>
            <person name="Mueller R.-W."/>
            <person name="Bruemmer F."/>
            <person name="Labrenz M."/>
            <person name="Spormann A.M."/>
            <person name="Op den Camp H."/>
            <person name="Overmann J."/>
            <person name="Amann R."/>
            <person name="Jetten M.S.M."/>
            <person name="Mascher T."/>
            <person name="Medema M.H."/>
            <person name="Devos D.P."/>
            <person name="Kaster A.-K."/>
            <person name="Ovreas L."/>
            <person name="Rohde M."/>
            <person name="Galperin M.Y."/>
            <person name="Jogler C."/>
        </authorList>
    </citation>
    <scope>NUCLEOTIDE SEQUENCE [LARGE SCALE GENOMIC DNA]</scope>
    <source>
        <strain evidence="4 5">ETA_A8</strain>
    </source>
</reference>
<organism evidence="4 5">
    <name type="scientific">Anatilimnocola aggregata</name>
    <dbReference type="NCBI Taxonomy" id="2528021"/>
    <lineage>
        <taxon>Bacteria</taxon>
        <taxon>Pseudomonadati</taxon>
        <taxon>Planctomycetota</taxon>
        <taxon>Planctomycetia</taxon>
        <taxon>Pirellulales</taxon>
        <taxon>Pirellulaceae</taxon>
        <taxon>Anatilimnocola</taxon>
    </lineage>
</organism>
<evidence type="ECO:0000259" key="3">
    <source>
        <dbReference type="Pfam" id="PF14331"/>
    </source>
</evidence>
<evidence type="ECO:0000256" key="1">
    <source>
        <dbReference type="SAM" id="MobiDB-lite"/>
    </source>
</evidence>
<accession>A0A517YLP9</accession>
<evidence type="ECO:0000256" key="2">
    <source>
        <dbReference type="SAM" id="Phobius"/>
    </source>
</evidence>
<feature type="transmembrane region" description="Helical" evidence="2">
    <location>
        <begin position="80"/>
        <end position="99"/>
    </location>
</feature>
<proteinExistence type="predicted"/>
<feature type="transmembrane region" description="Helical" evidence="2">
    <location>
        <begin position="7"/>
        <end position="26"/>
    </location>
</feature>